<dbReference type="STRING" id="1122184.SAMN02745176_02091"/>
<dbReference type="OrthoDB" id="1953676at2"/>
<gene>
    <name evidence="1" type="ORF">SAMN02745176_02091</name>
</gene>
<accession>A0A1M6FTR0</accession>
<dbReference type="InterPro" id="IPR027417">
    <property type="entry name" value="P-loop_NTPase"/>
</dbReference>
<reference evidence="1 2" key="1">
    <citation type="submission" date="2016-11" db="EMBL/GenBank/DDBJ databases">
        <authorList>
            <person name="Jaros S."/>
            <person name="Januszkiewicz K."/>
            <person name="Wedrychowicz H."/>
        </authorList>
    </citation>
    <scope>NUCLEOTIDE SEQUENCE [LARGE SCALE GENOMIC DNA]</scope>
    <source>
        <strain evidence="1 2">DSM 19022</strain>
    </source>
</reference>
<evidence type="ECO:0000313" key="1">
    <source>
        <dbReference type="EMBL" id="SHJ01104.1"/>
    </source>
</evidence>
<protein>
    <recommendedName>
        <fullName evidence="3">Twitching motility protein PilT</fullName>
    </recommendedName>
</protein>
<dbReference type="RefSeq" id="WP_073026148.1">
    <property type="nucleotide sequence ID" value="NZ_FQZS01000013.1"/>
</dbReference>
<proteinExistence type="predicted"/>
<organism evidence="1 2">
    <name type="scientific">Lutispora thermophila DSM 19022</name>
    <dbReference type="NCBI Taxonomy" id="1122184"/>
    <lineage>
        <taxon>Bacteria</taxon>
        <taxon>Bacillati</taxon>
        <taxon>Bacillota</taxon>
        <taxon>Clostridia</taxon>
        <taxon>Lutisporales</taxon>
        <taxon>Lutisporaceae</taxon>
        <taxon>Lutispora</taxon>
    </lineage>
</organism>
<keyword evidence="2" id="KW-1185">Reference proteome</keyword>
<sequence length="135" mass="15510">MVKFIVGEKGTGKTKMMISMANEASKASKGHVVYIDRDKNHMYDLDRSLRFINAGDFQIENLKAFYGFLCGVISQNFDIETIFIDGIKVISDAEEECLKQFVENLENLNKKFEVDFIVSMSRNPNNVPEFLKSYF</sequence>
<dbReference type="Gene3D" id="3.40.50.300">
    <property type="entry name" value="P-loop containing nucleotide triphosphate hydrolases"/>
    <property type="match status" value="1"/>
</dbReference>
<evidence type="ECO:0000313" key="2">
    <source>
        <dbReference type="Proteomes" id="UP000184442"/>
    </source>
</evidence>
<dbReference type="Proteomes" id="UP000184442">
    <property type="component" value="Unassembled WGS sequence"/>
</dbReference>
<evidence type="ECO:0008006" key="3">
    <source>
        <dbReference type="Google" id="ProtNLM"/>
    </source>
</evidence>
<dbReference type="SUPFAM" id="SSF52540">
    <property type="entry name" value="P-loop containing nucleoside triphosphate hydrolases"/>
    <property type="match status" value="1"/>
</dbReference>
<dbReference type="EMBL" id="FQZS01000013">
    <property type="protein sequence ID" value="SHJ01104.1"/>
    <property type="molecule type" value="Genomic_DNA"/>
</dbReference>
<name>A0A1M6FTR0_9FIRM</name>
<dbReference type="AlphaFoldDB" id="A0A1M6FTR0"/>